<evidence type="ECO:0000259" key="5">
    <source>
        <dbReference type="PROSITE" id="PS50072"/>
    </source>
</evidence>
<dbReference type="InParanoid" id="B7GA76"/>
<keyword evidence="3" id="KW-0413">Isomerase</keyword>
<keyword evidence="4" id="KW-0472">Membrane</keyword>
<proteinExistence type="predicted"/>
<evidence type="ECO:0000256" key="3">
    <source>
        <dbReference type="ARBA" id="ARBA00023235"/>
    </source>
</evidence>
<dbReference type="GO" id="GO:0003755">
    <property type="term" value="F:peptidyl-prolyl cis-trans isomerase activity"/>
    <property type="evidence" value="ECO:0007669"/>
    <property type="project" value="UniProtKB-KW"/>
</dbReference>
<dbReference type="PRINTS" id="PR00153">
    <property type="entry name" value="CSAPPISMRASE"/>
</dbReference>
<evidence type="ECO:0000313" key="6">
    <source>
        <dbReference type="EMBL" id="EEC44690.1"/>
    </source>
</evidence>
<dbReference type="RefSeq" id="XP_002184021.1">
    <property type="nucleotide sequence ID" value="XM_002183985.1"/>
</dbReference>
<gene>
    <name evidence="6" type="ORF">PHATRDRAFT_49320</name>
</gene>
<sequence length="302" mass="33499">MRKRIAPYAKGTTVVHSPTRLPKTAPVAWCSVCNRVAMLPTPRVTALVVWIACYHCRVSCWAQDPRRECRAGAHTVENRFPDSDPSAPDAFTVTFTSTVSDEPIVLEVIRAWSPIGADRFYQLVLDNFYNCAAFFRVVPDFVVQFGIAAEPNETSHWDTTIPDDPTLQSNLRSYVSYATAGPGTRTSQMFINLDDNAGLDEQGFSPFGRIVQGMDVVSRITNPTPGSTDGASQDDYEIGGNQWILEEYPDIDMILTTSLAVPETPINRPTDSTVQKGGHLRVIWVICCALEAMFAYIVLRRT</sequence>
<feature type="transmembrane region" description="Helical" evidence="4">
    <location>
        <begin position="282"/>
        <end position="299"/>
    </location>
</feature>
<protein>
    <recommendedName>
        <fullName evidence="1">peptidylprolyl isomerase</fullName>
        <ecNumber evidence="1">5.2.1.8</ecNumber>
    </recommendedName>
</protein>
<dbReference type="OrthoDB" id="423037at2759"/>
<dbReference type="SUPFAM" id="SSF50891">
    <property type="entry name" value="Cyclophilin-like"/>
    <property type="match status" value="1"/>
</dbReference>
<dbReference type="Gene3D" id="2.40.100.10">
    <property type="entry name" value="Cyclophilin-like"/>
    <property type="match status" value="1"/>
</dbReference>
<dbReference type="PROSITE" id="PS50072">
    <property type="entry name" value="CSA_PPIASE_2"/>
    <property type="match status" value="1"/>
</dbReference>
<reference evidence="6 7" key="1">
    <citation type="journal article" date="2008" name="Nature">
        <title>The Phaeodactylum genome reveals the evolutionary history of diatom genomes.</title>
        <authorList>
            <person name="Bowler C."/>
            <person name="Allen A.E."/>
            <person name="Badger J.H."/>
            <person name="Grimwood J."/>
            <person name="Jabbari K."/>
            <person name="Kuo A."/>
            <person name="Maheswari U."/>
            <person name="Martens C."/>
            <person name="Maumus F."/>
            <person name="Otillar R.P."/>
            <person name="Rayko E."/>
            <person name="Salamov A."/>
            <person name="Vandepoele K."/>
            <person name="Beszteri B."/>
            <person name="Gruber A."/>
            <person name="Heijde M."/>
            <person name="Katinka M."/>
            <person name="Mock T."/>
            <person name="Valentin K."/>
            <person name="Verret F."/>
            <person name="Berges J.A."/>
            <person name="Brownlee C."/>
            <person name="Cadoret J.P."/>
            <person name="Chiovitti A."/>
            <person name="Choi C.J."/>
            <person name="Coesel S."/>
            <person name="De Martino A."/>
            <person name="Detter J.C."/>
            <person name="Durkin C."/>
            <person name="Falciatore A."/>
            <person name="Fournet J."/>
            <person name="Haruta M."/>
            <person name="Huysman M.J."/>
            <person name="Jenkins B.D."/>
            <person name="Jiroutova K."/>
            <person name="Jorgensen R.E."/>
            <person name="Joubert Y."/>
            <person name="Kaplan A."/>
            <person name="Kroger N."/>
            <person name="Kroth P.G."/>
            <person name="La Roche J."/>
            <person name="Lindquist E."/>
            <person name="Lommer M."/>
            <person name="Martin-Jezequel V."/>
            <person name="Lopez P.J."/>
            <person name="Lucas S."/>
            <person name="Mangogna M."/>
            <person name="McGinnis K."/>
            <person name="Medlin L.K."/>
            <person name="Montsant A."/>
            <person name="Oudot-Le Secq M.P."/>
            <person name="Napoli C."/>
            <person name="Obornik M."/>
            <person name="Parker M.S."/>
            <person name="Petit J.L."/>
            <person name="Porcel B.M."/>
            <person name="Poulsen N."/>
            <person name="Robison M."/>
            <person name="Rychlewski L."/>
            <person name="Rynearson T.A."/>
            <person name="Schmutz J."/>
            <person name="Shapiro H."/>
            <person name="Siaut M."/>
            <person name="Stanley M."/>
            <person name="Sussman M.R."/>
            <person name="Taylor A.R."/>
            <person name="Vardi A."/>
            <person name="von Dassow P."/>
            <person name="Vyverman W."/>
            <person name="Willis A."/>
            <person name="Wyrwicz L.S."/>
            <person name="Rokhsar D.S."/>
            <person name="Weissenbach J."/>
            <person name="Armbrust E.V."/>
            <person name="Green B.R."/>
            <person name="Van de Peer Y."/>
            <person name="Grigoriev I.V."/>
        </authorList>
    </citation>
    <scope>NUCLEOTIDE SEQUENCE [LARGE SCALE GENOMIC DNA]</scope>
    <source>
        <strain evidence="6 7">CCAP 1055/1</strain>
    </source>
</reference>
<keyword evidence="2" id="KW-0697">Rotamase</keyword>
<dbReference type="PaxDb" id="2850-Phatr49320"/>
<evidence type="ECO:0000256" key="1">
    <source>
        <dbReference type="ARBA" id="ARBA00013194"/>
    </source>
</evidence>
<dbReference type="EMBL" id="CM000623">
    <property type="protein sequence ID" value="EEC44690.1"/>
    <property type="molecule type" value="Genomic_DNA"/>
</dbReference>
<dbReference type="KEGG" id="pti:PHATRDRAFT_49320"/>
<organism evidence="6 7">
    <name type="scientific">Phaeodactylum tricornutum (strain CCAP 1055/1)</name>
    <dbReference type="NCBI Taxonomy" id="556484"/>
    <lineage>
        <taxon>Eukaryota</taxon>
        <taxon>Sar</taxon>
        <taxon>Stramenopiles</taxon>
        <taxon>Ochrophyta</taxon>
        <taxon>Bacillariophyta</taxon>
        <taxon>Bacillariophyceae</taxon>
        <taxon>Bacillariophycidae</taxon>
        <taxon>Naviculales</taxon>
        <taxon>Phaeodactylaceae</taxon>
        <taxon>Phaeodactylum</taxon>
    </lineage>
</organism>
<evidence type="ECO:0000256" key="4">
    <source>
        <dbReference type="SAM" id="Phobius"/>
    </source>
</evidence>
<dbReference type="HOGENOM" id="CLU_922764_0_0_1"/>
<dbReference type="STRING" id="556484.B7GA76"/>
<reference evidence="7" key="2">
    <citation type="submission" date="2008-08" db="EMBL/GenBank/DDBJ databases">
        <authorList>
            <consortium name="Diatom Consortium"/>
            <person name="Grigoriev I."/>
            <person name="Grimwood J."/>
            <person name="Kuo A."/>
            <person name="Otillar R.P."/>
            <person name="Salamov A."/>
            <person name="Detter J.C."/>
            <person name="Lindquist E."/>
            <person name="Shapiro H."/>
            <person name="Lucas S."/>
            <person name="Glavina del Rio T."/>
            <person name="Pitluck S."/>
            <person name="Rokhsar D."/>
            <person name="Bowler C."/>
        </authorList>
    </citation>
    <scope>GENOME REANNOTATION</scope>
    <source>
        <strain evidence="7">CCAP 1055/1</strain>
    </source>
</reference>
<name>B7GA76_PHATC</name>
<keyword evidence="4" id="KW-0812">Transmembrane</keyword>
<feature type="domain" description="PPIase cyclophilin-type" evidence="5">
    <location>
        <begin position="104"/>
        <end position="260"/>
    </location>
</feature>
<keyword evidence="7" id="KW-1185">Reference proteome</keyword>
<dbReference type="Proteomes" id="UP000000759">
    <property type="component" value="Chromosome 21"/>
</dbReference>
<evidence type="ECO:0000313" key="7">
    <source>
        <dbReference type="Proteomes" id="UP000000759"/>
    </source>
</evidence>
<dbReference type="AlphaFoldDB" id="B7GA76"/>
<dbReference type="InterPro" id="IPR044665">
    <property type="entry name" value="E_coli_cyclophilin_A-like"/>
</dbReference>
<accession>B7GA76</accession>
<dbReference type="InterPro" id="IPR002130">
    <property type="entry name" value="Cyclophilin-type_PPIase_dom"/>
</dbReference>
<evidence type="ECO:0000256" key="2">
    <source>
        <dbReference type="ARBA" id="ARBA00023110"/>
    </source>
</evidence>
<keyword evidence="4" id="KW-1133">Transmembrane helix</keyword>
<dbReference type="Pfam" id="PF00160">
    <property type="entry name" value="Pro_isomerase"/>
    <property type="match status" value="1"/>
</dbReference>
<dbReference type="InterPro" id="IPR029000">
    <property type="entry name" value="Cyclophilin-like_dom_sf"/>
</dbReference>
<dbReference type="PANTHER" id="PTHR43246">
    <property type="entry name" value="PEPTIDYL-PROLYL CIS-TRANS ISOMERASE CYP38, CHLOROPLASTIC"/>
    <property type="match status" value="1"/>
</dbReference>
<dbReference type="GeneID" id="7195485"/>
<dbReference type="eggNOG" id="KOG0881">
    <property type="taxonomic scope" value="Eukaryota"/>
</dbReference>
<dbReference type="EC" id="5.2.1.8" evidence="1"/>